<dbReference type="SUPFAM" id="SSF48498">
    <property type="entry name" value="Tetracyclin repressor-like, C-terminal domain"/>
    <property type="match status" value="1"/>
</dbReference>
<comment type="caution">
    <text evidence="7">The sequence shown here is derived from an EMBL/GenBank/DDBJ whole genome shotgun (WGS) entry which is preliminary data.</text>
</comment>
<dbReference type="AlphaFoldDB" id="A0A444QEY8"/>
<name>A0A444QEY8_9MICO</name>
<keyword evidence="2" id="KW-0805">Transcription regulation</keyword>
<dbReference type="InterPro" id="IPR001647">
    <property type="entry name" value="HTH_TetR"/>
</dbReference>
<keyword evidence="1" id="KW-0678">Repressor</keyword>
<dbReference type="SUPFAM" id="SSF46689">
    <property type="entry name" value="Homeodomain-like"/>
    <property type="match status" value="1"/>
</dbReference>
<evidence type="ECO:0000313" key="7">
    <source>
        <dbReference type="EMBL" id="RWZ68142.1"/>
    </source>
</evidence>
<feature type="domain" description="HTH tetR-type" evidence="6">
    <location>
        <begin position="13"/>
        <end position="73"/>
    </location>
</feature>
<dbReference type="PANTHER" id="PTHR47506:SF6">
    <property type="entry name" value="HTH-TYPE TRANSCRIPTIONAL REPRESSOR NEMR"/>
    <property type="match status" value="1"/>
</dbReference>
<dbReference type="InterPro" id="IPR036271">
    <property type="entry name" value="Tet_transcr_reg_TetR-rel_C_sf"/>
</dbReference>
<evidence type="ECO:0000256" key="3">
    <source>
        <dbReference type="ARBA" id="ARBA00023125"/>
    </source>
</evidence>
<protein>
    <submittedName>
        <fullName evidence="7">TetR/AcrR family transcriptional regulator</fullName>
    </submittedName>
</protein>
<dbReference type="RefSeq" id="WP_128497384.1">
    <property type="nucleotide sequence ID" value="NZ_RZNC01000001.1"/>
</dbReference>
<dbReference type="Pfam" id="PF13977">
    <property type="entry name" value="TetR_C_6"/>
    <property type="match status" value="1"/>
</dbReference>
<proteinExistence type="predicted"/>
<feature type="DNA-binding region" description="H-T-H motif" evidence="5">
    <location>
        <begin position="36"/>
        <end position="55"/>
    </location>
</feature>
<dbReference type="InterPro" id="IPR039538">
    <property type="entry name" value="BetI_C"/>
</dbReference>
<sequence length="199" mass="22428">MTNGTRGPYKSGIESRRRLVETAIHVFGERGYRGGSLRMIAEAVDAPASQIINLFGSKDGLLVAVLDRWDALQVENTELSGLPYVDALRARIRYSHENPAWVEFLITLSAEATAPGHPAHDYFVDRYRRITDRLQEEIVRAADIGEILPMAGTEARTEAHRLSAMMDGLQLQWLLDREFDIVAAFDGYLDELIARWRGE</sequence>
<dbReference type="Pfam" id="PF00440">
    <property type="entry name" value="TetR_N"/>
    <property type="match status" value="1"/>
</dbReference>
<dbReference type="Gene3D" id="1.10.357.10">
    <property type="entry name" value="Tetracycline Repressor, domain 2"/>
    <property type="match status" value="1"/>
</dbReference>
<keyword evidence="3 5" id="KW-0238">DNA-binding</keyword>
<evidence type="ECO:0000313" key="8">
    <source>
        <dbReference type="Proteomes" id="UP000288603"/>
    </source>
</evidence>
<evidence type="ECO:0000256" key="5">
    <source>
        <dbReference type="PROSITE-ProRule" id="PRU00335"/>
    </source>
</evidence>
<reference evidence="7 8" key="1">
    <citation type="submission" date="2018-12" db="EMBL/GenBank/DDBJ databases">
        <authorList>
            <person name="Li F."/>
        </authorList>
    </citation>
    <scope>NUCLEOTIDE SEQUENCE [LARGE SCALE GENOMIC DNA]</scope>
    <source>
        <strain evidence="7 8">8H24J-4-2</strain>
    </source>
</reference>
<evidence type="ECO:0000256" key="1">
    <source>
        <dbReference type="ARBA" id="ARBA00022491"/>
    </source>
</evidence>
<dbReference type="PANTHER" id="PTHR47506">
    <property type="entry name" value="TRANSCRIPTIONAL REGULATORY PROTEIN"/>
    <property type="match status" value="1"/>
</dbReference>
<dbReference type="EMBL" id="RZNC01000001">
    <property type="protein sequence ID" value="RWZ68142.1"/>
    <property type="molecule type" value="Genomic_DNA"/>
</dbReference>
<dbReference type="InterPro" id="IPR009057">
    <property type="entry name" value="Homeodomain-like_sf"/>
</dbReference>
<dbReference type="PROSITE" id="PS50977">
    <property type="entry name" value="HTH_TETR_2"/>
    <property type="match status" value="1"/>
</dbReference>
<dbReference type="OrthoDB" id="5118063at2"/>
<dbReference type="Proteomes" id="UP000288603">
    <property type="component" value="Unassembled WGS sequence"/>
</dbReference>
<keyword evidence="8" id="KW-1185">Reference proteome</keyword>
<evidence type="ECO:0000256" key="4">
    <source>
        <dbReference type="ARBA" id="ARBA00023163"/>
    </source>
</evidence>
<evidence type="ECO:0000256" key="2">
    <source>
        <dbReference type="ARBA" id="ARBA00023015"/>
    </source>
</evidence>
<keyword evidence="4" id="KW-0804">Transcription</keyword>
<dbReference type="GO" id="GO:0003677">
    <property type="term" value="F:DNA binding"/>
    <property type="evidence" value="ECO:0007669"/>
    <property type="project" value="UniProtKB-UniRule"/>
</dbReference>
<accession>A0A444QEY8</accession>
<organism evidence="7 8">
    <name type="scientific">Labedella populi</name>
    <dbReference type="NCBI Taxonomy" id="2498850"/>
    <lineage>
        <taxon>Bacteria</taxon>
        <taxon>Bacillati</taxon>
        <taxon>Actinomycetota</taxon>
        <taxon>Actinomycetes</taxon>
        <taxon>Micrococcales</taxon>
        <taxon>Microbacteriaceae</taxon>
        <taxon>Labedella</taxon>
    </lineage>
</organism>
<evidence type="ECO:0000259" key="6">
    <source>
        <dbReference type="PROSITE" id="PS50977"/>
    </source>
</evidence>
<gene>
    <name evidence="7" type="ORF">ELQ92_02580</name>
</gene>